<dbReference type="OrthoDB" id="213028at2"/>
<evidence type="ECO:0000313" key="2">
    <source>
        <dbReference type="Proteomes" id="UP000199820"/>
    </source>
</evidence>
<dbReference type="STRING" id="1526.SAMN02910262_00763"/>
<evidence type="ECO:0000313" key="1">
    <source>
        <dbReference type="EMBL" id="SET71458.1"/>
    </source>
</evidence>
<dbReference type="GO" id="GO:0003700">
    <property type="term" value="F:DNA-binding transcription factor activity"/>
    <property type="evidence" value="ECO:0007669"/>
    <property type="project" value="TreeGrafter"/>
</dbReference>
<reference evidence="2" key="1">
    <citation type="submission" date="2016-10" db="EMBL/GenBank/DDBJ databases">
        <authorList>
            <person name="Varghese N."/>
            <person name="Submissions S."/>
        </authorList>
    </citation>
    <scope>NUCLEOTIDE SEQUENCE [LARGE SCALE GENOMIC DNA]</scope>
    <source>
        <strain evidence="2">KH1P1</strain>
    </source>
</reference>
<dbReference type="AlphaFoldDB" id="A0A1I0GM65"/>
<dbReference type="Gene3D" id="1.10.10.10">
    <property type="entry name" value="Winged helix-like DNA-binding domain superfamily/Winged helix DNA-binding domain"/>
    <property type="match status" value="1"/>
</dbReference>
<dbReference type="InterPro" id="IPR036388">
    <property type="entry name" value="WH-like_DNA-bd_sf"/>
</dbReference>
<dbReference type="Pfam" id="PF02082">
    <property type="entry name" value="Rrf2"/>
    <property type="match status" value="1"/>
</dbReference>
<dbReference type="Proteomes" id="UP000199820">
    <property type="component" value="Unassembled WGS sequence"/>
</dbReference>
<dbReference type="InterPro" id="IPR000944">
    <property type="entry name" value="Tscrpt_reg_Rrf2"/>
</dbReference>
<protein>
    <submittedName>
        <fullName evidence="1">Rrf2 family protein</fullName>
    </submittedName>
</protein>
<dbReference type="PANTHER" id="PTHR33221">
    <property type="entry name" value="WINGED HELIX-TURN-HELIX TRANSCRIPTIONAL REGULATOR, RRF2 FAMILY"/>
    <property type="match status" value="1"/>
</dbReference>
<dbReference type="RefSeq" id="WP_074649924.1">
    <property type="nucleotide sequence ID" value="NZ_FOIL01000035.1"/>
</dbReference>
<dbReference type="SUPFAM" id="SSF46785">
    <property type="entry name" value="Winged helix' DNA-binding domain"/>
    <property type="match status" value="1"/>
</dbReference>
<dbReference type="PROSITE" id="PS51197">
    <property type="entry name" value="HTH_RRF2_2"/>
    <property type="match status" value="1"/>
</dbReference>
<dbReference type="PANTHER" id="PTHR33221:SF15">
    <property type="entry name" value="HTH-TYPE TRANSCRIPTIONAL REGULATOR YWGB-RELATED"/>
    <property type="match status" value="1"/>
</dbReference>
<dbReference type="EMBL" id="FOIL01000035">
    <property type="protein sequence ID" value="SET71458.1"/>
    <property type="molecule type" value="Genomic_DNA"/>
</dbReference>
<organism evidence="1 2">
    <name type="scientific">[Clostridium] aminophilum</name>
    <dbReference type="NCBI Taxonomy" id="1526"/>
    <lineage>
        <taxon>Bacteria</taxon>
        <taxon>Bacillati</taxon>
        <taxon>Bacillota</taxon>
        <taxon>Clostridia</taxon>
        <taxon>Lachnospirales</taxon>
        <taxon>Lachnospiraceae</taxon>
    </lineage>
</organism>
<accession>A0A1I0GM65</accession>
<proteinExistence type="predicted"/>
<name>A0A1I0GM65_9FIRM</name>
<gene>
    <name evidence="1" type="ORF">SAMN04487771_103520</name>
</gene>
<dbReference type="InterPro" id="IPR036390">
    <property type="entry name" value="WH_DNA-bd_sf"/>
</dbReference>
<sequence>MDTKFSSAIHVLILISEAEYPMTSEMIAASVGTNASYIRKVTGLLKKKGIIESRKGVGGFQLTVSPEKLSLYKIYQAVSETDEVHVFDLHQNPNDRCVVGRHIKPVLTDVFRDIEEKAEKELRDTTLADCVDRMREQIESDHL</sequence>
<dbReference type="eggNOG" id="COG1959">
    <property type="taxonomic scope" value="Bacteria"/>
</dbReference>
<dbReference type="GO" id="GO:0005829">
    <property type="term" value="C:cytosol"/>
    <property type="evidence" value="ECO:0007669"/>
    <property type="project" value="TreeGrafter"/>
</dbReference>
<keyword evidence="2" id="KW-1185">Reference proteome</keyword>